<reference evidence="2 3" key="1">
    <citation type="submission" date="2019-04" db="EMBL/GenBank/DDBJ databases">
        <title>Annotation for the trematode Fasciola gigantica.</title>
        <authorList>
            <person name="Choi Y.-J."/>
        </authorList>
    </citation>
    <scope>NUCLEOTIDE SEQUENCE [LARGE SCALE GENOMIC DNA]</scope>
    <source>
        <strain evidence="2">Uganda_cow_1</strain>
    </source>
</reference>
<sequence length="242" mass="28091">MDPNNKQLGKRRRRKRTRNAIQSVDPQEDLGVSNELKPNCIATSERIIFDEEGQVKSTIAMENQKQLSASRRRNGKRAGVFYLRNDSEFEKNSTIHQSKDTYDSELSKNTTVAIPPKGHISVISLDRHMEVRLYRFPVRFTSPLRQYLRMTTILLYDTGTTTWTNSVEWRMNVCLMKCKIIHIRENALNCNPKPERPLINSIPITLLPLQVISLPTHLRNFNPNRKPQFCLIPSISHCTYNK</sequence>
<proteinExistence type="predicted"/>
<dbReference type="EMBL" id="SUNJ01006537">
    <property type="protein sequence ID" value="TPP62703.1"/>
    <property type="molecule type" value="Genomic_DNA"/>
</dbReference>
<evidence type="ECO:0000256" key="1">
    <source>
        <dbReference type="SAM" id="MobiDB-lite"/>
    </source>
</evidence>
<dbReference type="Proteomes" id="UP000316759">
    <property type="component" value="Unassembled WGS sequence"/>
</dbReference>
<protein>
    <submittedName>
        <fullName evidence="2">Uncharacterized protein</fullName>
    </submittedName>
</protein>
<gene>
    <name evidence="2" type="ORF">FGIG_02857</name>
</gene>
<feature type="region of interest" description="Disordered" evidence="1">
    <location>
        <begin position="1"/>
        <end position="30"/>
    </location>
</feature>
<evidence type="ECO:0000313" key="3">
    <source>
        <dbReference type="Proteomes" id="UP000316759"/>
    </source>
</evidence>
<comment type="caution">
    <text evidence="2">The sequence shown here is derived from an EMBL/GenBank/DDBJ whole genome shotgun (WGS) entry which is preliminary data.</text>
</comment>
<feature type="compositionally biased region" description="Basic residues" evidence="1">
    <location>
        <begin position="8"/>
        <end position="18"/>
    </location>
</feature>
<evidence type="ECO:0000313" key="2">
    <source>
        <dbReference type="EMBL" id="TPP62703.1"/>
    </source>
</evidence>
<dbReference type="AlphaFoldDB" id="A0A504YMZ1"/>
<accession>A0A504YMZ1</accession>
<name>A0A504YMZ1_FASGI</name>
<organism evidence="2 3">
    <name type="scientific">Fasciola gigantica</name>
    <name type="common">Giant liver fluke</name>
    <dbReference type="NCBI Taxonomy" id="46835"/>
    <lineage>
        <taxon>Eukaryota</taxon>
        <taxon>Metazoa</taxon>
        <taxon>Spiralia</taxon>
        <taxon>Lophotrochozoa</taxon>
        <taxon>Platyhelminthes</taxon>
        <taxon>Trematoda</taxon>
        <taxon>Digenea</taxon>
        <taxon>Plagiorchiida</taxon>
        <taxon>Echinostomata</taxon>
        <taxon>Echinostomatoidea</taxon>
        <taxon>Fasciolidae</taxon>
        <taxon>Fasciola</taxon>
    </lineage>
</organism>
<keyword evidence="3" id="KW-1185">Reference proteome</keyword>